<keyword evidence="2" id="KW-0969">Cilium</keyword>
<evidence type="ECO:0000313" key="3">
    <source>
        <dbReference type="Proteomes" id="UP000219036"/>
    </source>
</evidence>
<protein>
    <submittedName>
        <fullName evidence="2">Flagellar protein FlaG</fullName>
    </submittedName>
</protein>
<proteinExistence type="predicted"/>
<dbReference type="InterPro" id="IPR005186">
    <property type="entry name" value="FlaG"/>
</dbReference>
<reference evidence="3" key="1">
    <citation type="submission" date="2017-09" db="EMBL/GenBank/DDBJ databases">
        <authorList>
            <person name="Varghese N."/>
            <person name="Submissions S."/>
        </authorList>
    </citation>
    <scope>NUCLEOTIDE SEQUENCE [LARGE SCALE GENOMIC DNA]</scope>
    <source>
        <strain evidence="3">DSM 15103</strain>
    </source>
</reference>
<dbReference type="Gene3D" id="3.30.160.170">
    <property type="entry name" value="FlaG-like"/>
    <property type="match status" value="1"/>
</dbReference>
<evidence type="ECO:0000256" key="1">
    <source>
        <dbReference type="SAM" id="MobiDB-lite"/>
    </source>
</evidence>
<dbReference type="Proteomes" id="UP000219036">
    <property type="component" value="Unassembled WGS sequence"/>
</dbReference>
<dbReference type="SUPFAM" id="SSF160214">
    <property type="entry name" value="FlaG-like"/>
    <property type="match status" value="1"/>
</dbReference>
<feature type="compositionally biased region" description="Basic and acidic residues" evidence="1">
    <location>
        <begin position="35"/>
        <end position="47"/>
    </location>
</feature>
<accession>A0A285N2U9</accession>
<dbReference type="RefSeq" id="WP_096999642.1">
    <property type="nucleotide sequence ID" value="NZ_OBEI01000001.1"/>
</dbReference>
<keyword evidence="2" id="KW-0966">Cell projection</keyword>
<organism evidence="2 3">
    <name type="scientific">Persephonella hydrogeniphila</name>
    <dbReference type="NCBI Taxonomy" id="198703"/>
    <lineage>
        <taxon>Bacteria</taxon>
        <taxon>Pseudomonadati</taxon>
        <taxon>Aquificota</taxon>
        <taxon>Aquificia</taxon>
        <taxon>Aquificales</taxon>
        <taxon>Hydrogenothermaceae</taxon>
        <taxon>Persephonella</taxon>
    </lineage>
</organism>
<evidence type="ECO:0000313" key="2">
    <source>
        <dbReference type="EMBL" id="SNZ03750.1"/>
    </source>
</evidence>
<keyword evidence="3" id="KW-1185">Reference proteome</keyword>
<dbReference type="PANTHER" id="PTHR37166">
    <property type="entry name" value="PROTEIN FLAG"/>
    <property type="match status" value="1"/>
</dbReference>
<dbReference type="Pfam" id="PF03646">
    <property type="entry name" value="FlaG"/>
    <property type="match status" value="1"/>
</dbReference>
<dbReference type="InterPro" id="IPR035924">
    <property type="entry name" value="FlaG-like_sf"/>
</dbReference>
<dbReference type="PANTHER" id="PTHR37166:SF1">
    <property type="entry name" value="PROTEIN FLAG"/>
    <property type="match status" value="1"/>
</dbReference>
<name>A0A285N2U9_9AQUI</name>
<gene>
    <name evidence="2" type="ORF">SAMN06265182_0462</name>
</gene>
<feature type="region of interest" description="Disordered" evidence="1">
    <location>
        <begin position="24"/>
        <end position="52"/>
    </location>
</feature>
<dbReference type="EMBL" id="OBEI01000001">
    <property type="protein sequence ID" value="SNZ03750.1"/>
    <property type="molecule type" value="Genomic_DNA"/>
</dbReference>
<dbReference type="AlphaFoldDB" id="A0A285N2U9"/>
<dbReference type="OrthoDB" id="9812344at2"/>
<keyword evidence="2" id="KW-0282">Flagellum</keyword>
<sequence length="126" mass="14419">MDIKAISGTQASINMNSQNVEALDKKQVQKVQQDQQKDQTQKIENQQEAKNVPPEVLKKSIEDLNKKFEMLNSQLKVEVDEDTGIRVIKIVDKETKEVIRQIPPEVMLKIAKYLDEVAGLLFNEKV</sequence>